<dbReference type="GO" id="GO:0006508">
    <property type="term" value="P:proteolysis"/>
    <property type="evidence" value="ECO:0007669"/>
    <property type="project" value="UniProtKB-KW"/>
</dbReference>
<accession>A0A6C0R1S4</accession>
<dbReference type="Gene3D" id="3.90.226.10">
    <property type="entry name" value="2-enoyl-CoA Hydratase, Chain A, domain 1"/>
    <property type="match status" value="1"/>
</dbReference>
<name>A0A6C0R1S4_9CAUD</name>
<dbReference type="EMBL" id="MN877442">
    <property type="protein sequence ID" value="QHZ59876.1"/>
    <property type="molecule type" value="Genomic_DNA"/>
</dbReference>
<dbReference type="KEGG" id="vg:55626570"/>
<dbReference type="RefSeq" id="YP_009855830.1">
    <property type="nucleotide sequence ID" value="NC_048847.1"/>
</dbReference>
<dbReference type="Pfam" id="PF00574">
    <property type="entry name" value="CLP_protease"/>
    <property type="match status" value="1"/>
</dbReference>
<keyword evidence="1" id="KW-0645">Protease</keyword>
<evidence type="ECO:0000313" key="1">
    <source>
        <dbReference type="EMBL" id="QHZ59876.1"/>
    </source>
</evidence>
<sequence>MSEIMQFEKCGYKKQSLGDKHVFDTPEYIEHLSQFQQLIDVCEEAHQDEVIILNVMCNGGRFDVTTRVYNALMHTEATVLTINQNSAASGGSILLLAGDQIGYSPFSTTMIHTSTLGKYPDKLPEIKGGVDNHDTALRDFYKQVYTGFLTEEELEDVLKGQPLYVYDDEHHERLERLFEYRKSLQEEFQEEQSQGLPTKEDLLKKTKKELVAMMVGEDEEGGR</sequence>
<evidence type="ECO:0000313" key="2">
    <source>
        <dbReference type="Proteomes" id="UP000479357"/>
    </source>
</evidence>
<proteinExistence type="predicted"/>
<keyword evidence="1" id="KW-0378">Hydrolase</keyword>
<dbReference type="GO" id="GO:0008233">
    <property type="term" value="F:peptidase activity"/>
    <property type="evidence" value="ECO:0007669"/>
    <property type="project" value="UniProtKB-KW"/>
</dbReference>
<organism evidence="1 2">
    <name type="scientific">Alteromonas phage vB_AmeM_PT11-V22</name>
    <dbReference type="NCBI Taxonomy" id="2704031"/>
    <lineage>
        <taxon>Viruses</taxon>
        <taxon>Duplodnaviria</taxon>
        <taxon>Heunggongvirae</taxon>
        <taxon>Uroviricota</taxon>
        <taxon>Caudoviricetes</taxon>
        <taxon>Myoalterovirus</taxon>
        <taxon>Myoalterovirus PT11V22</taxon>
    </lineage>
</organism>
<keyword evidence="2" id="KW-1185">Reference proteome</keyword>
<dbReference type="SUPFAM" id="SSF52096">
    <property type="entry name" value="ClpP/crotonase"/>
    <property type="match status" value="1"/>
</dbReference>
<dbReference type="GeneID" id="55626570"/>
<protein>
    <submittedName>
        <fullName evidence="1">Clp protease</fullName>
    </submittedName>
</protein>
<dbReference type="InterPro" id="IPR029045">
    <property type="entry name" value="ClpP/crotonase-like_dom_sf"/>
</dbReference>
<dbReference type="Proteomes" id="UP000479357">
    <property type="component" value="Segment"/>
</dbReference>
<dbReference type="InterPro" id="IPR023562">
    <property type="entry name" value="ClpP/TepA"/>
</dbReference>
<reference evidence="1 2" key="1">
    <citation type="submission" date="2019-12" db="EMBL/GenBank/DDBJ databases">
        <title>Alteromonas phage V22 represents a new genus of marine bacteriophages that requires a novel tail fiber chaperone for host recognition.</title>
        <authorList>
            <person name="Gonzalez-Serrano R."/>
            <person name="Dunne M."/>
            <person name="Rosselli R."/>
            <person name="Martin-Cuadrado A.-B."/>
            <person name="Grosboillot V."/>
            <person name="Zinsli L."/>
            <person name="Roda-Garcia J.J."/>
            <person name="Loessner M.J."/>
            <person name="Rodriguez-Valera F."/>
        </authorList>
    </citation>
    <scope>NUCLEOTIDE SEQUENCE [LARGE SCALE GENOMIC DNA]</scope>
</reference>